<reference evidence="1 2" key="1">
    <citation type="submission" date="2019-01" db="EMBL/GenBank/DDBJ databases">
        <title>Litorilituus lipolytica sp. nov., isolated from intertidal sand of the Yellow Sea in China.</title>
        <authorList>
            <person name="Liu A."/>
        </authorList>
    </citation>
    <scope>NUCLEOTIDE SEQUENCE [LARGE SCALE GENOMIC DNA]</scope>
    <source>
        <strain evidence="1 2">RZ04</strain>
    </source>
</reference>
<gene>
    <name evidence="1" type="ORF">EPA86_10910</name>
</gene>
<dbReference type="PROSITE" id="PS51257">
    <property type="entry name" value="PROKAR_LIPOPROTEIN"/>
    <property type="match status" value="1"/>
</dbReference>
<dbReference type="Proteomes" id="UP000315303">
    <property type="component" value="Unassembled WGS sequence"/>
</dbReference>
<evidence type="ECO:0000313" key="2">
    <source>
        <dbReference type="Proteomes" id="UP000315303"/>
    </source>
</evidence>
<proteinExistence type="predicted"/>
<dbReference type="OrthoDB" id="9811335at2"/>
<dbReference type="EMBL" id="SAWY01000021">
    <property type="protein sequence ID" value="TPH14605.1"/>
    <property type="molecule type" value="Genomic_DNA"/>
</dbReference>
<dbReference type="Pfam" id="PF16105">
    <property type="entry name" value="DUF4823"/>
    <property type="match status" value="1"/>
</dbReference>
<comment type="caution">
    <text evidence="1">The sequence shown here is derived from an EMBL/GenBank/DDBJ whole genome shotgun (WGS) entry which is preliminary data.</text>
</comment>
<protein>
    <submittedName>
        <fullName evidence="1">DUF4823 domain-containing protein</fullName>
    </submittedName>
</protein>
<keyword evidence="2" id="KW-1185">Reference proteome</keyword>
<accession>A0A502KWP2</accession>
<dbReference type="InterPro" id="IPR032248">
    <property type="entry name" value="DUF4823"/>
</dbReference>
<name>A0A502KWP2_9GAMM</name>
<organism evidence="1 2">
    <name type="scientific">Litorilituus lipolyticus</name>
    <dbReference type="NCBI Taxonomy" id="2491017"/>
    <lineage>
        <taxon>Bacteria</taxon>
        <taxon>Pseudomonadati</taxon>
        <taxon>Pseudomonadota</taxon>
        <taxon>Gammaproteobacteria</taxon>
        <taxon>Alteromonadales</taxon>
        <taxon>Colwelliaceae</taxon>
        <taxon>Litorilituus</taxon>
    </lineage>
</organism>
<dbReference type="AlphaFoldDB" id="A0A502KWP2"/>
<sequence>MKSVLFIIILSVFVIGCVDTSKIKYDPLYSNFALSNSSSIYISLPKDGQYGEKYYSGSGQAVANILRSSLLQFVIQADIAPSLSNYKNSLNEAKEQDYDYLFYPSILHW</sequence>
<evidence type="ECO:0000313" key="1">
    <source>
        <dbReference type="EMBL" id="TPH14605.1"/>
    </source>
</evidence>